<dbReference type="EMBL" id="AZFZ01000003">
    <property type="protein sequence ID" value="KRM45541.1"/>
    <property type="molecule type" value="Genomic_DNA"/>
</dbReference>
<keyword evidence="3" id="KW-0472">Membrane</keyword>
<dbReference type="Gene3D" id="2.30.30.170">
    <property type="match status" value="1"/>
</dbReference>
<sequence length="445" mass="48196">MKHFFKGYPILAFLIGVLLAGGFVAHGMTAGYNPIIKSSNTHYDAQIVNQSTTAKGYPLYTDGPYYTSRSTKTPDDNGSRYNNDYVRVMQTKTTKTGTYAQLRYFSKTIGWMNVHGIKSASLSQVAKGTMQQNNAIGTAVLAPAGGSKTVVVTNGYANADKKVANASDGSVLYPLASLQKSMTAAMIQQLISAGKLSASTTLDKYYPKVDHSDDITIKQMLSMTSGLDNVDITPSKAMTENQAYDSMVQRARSTDDNDFDYSDANYVLLAGIISKVTGQSYAQNLQSRILDKLGMTNTVIVGSKTPNTKATLALGYDAKGSQNYLNPYGISLARLSAIPGAGNLLTTPTDYAKFVLGLQNGTILTAKQYQQMTSYGSVYSGGLYVTRSGIKYNNGSFGGADFHTGYYATTGNYHMALVFTNQTPLTNNLAPKKFMELMYQVAKYY</sequence>
<evidence type="ECO:0000256" key="2">
    <source>
        <dbReference type="ARBA" id="ARBA00022729"/>
    </source>
</evidence>
<dbReference type="RefSeq" id="WP_056979950.1">
    <property type="nucleotide sequence ID" value="NZ_AZFZ01000003.1"/>
</dbReference>
<dbReference type="SUPFAM" id="SSF82057">
    <property type="entry name" value="Prokaryotic SH3-related domain"/>
    <property type="match status" value="1"/>
</dbReference>
<dbReference type="PANTHER" id="PTHR46825">
    <property type="entry name" value="D-ALANYL-D-ALANINE-CARBOXYPEPTIDASE/ENDOPEPTIDASE AMPH"/>
    <property type="match status" value="1"/>
</dbReference>
<dbReference type="PANTHER" id="PTHR46825:SF11">
    <property type="entry name" value="PENICILLIN-BINDING PROTEIN 4"/>
    <property type="match status" value="1"/>
</dbReference>
<dbReference type="Pfam" id="PF13457">
    <property type="entry name" value="GW"/>
    <property type="match status" value="1"/>
</dbReference>
<dbReference type="InterPro" id="IPR038200">
    <property type="entry name" value="GW_dom_sf"/>
</dbReference>
<evidence type="ECO:0000313" key="6">
    <source>
        <dbReference type="Proteomes" id="UP000051010"/>
    </source>
</evidence>
<reference evidence="5 6" key="1">
    <citation type="journal article" date="2015" name="Genome Announc.">
        <title>Expanding the biotechnology potential of lactobacilli through comparative genomics of 213 strains and associated genera.</title>
        <authorList>
            <person name="Sun Z."/>
            <person name="Harris H.M."/>
            <person name="McCann A."/>
            <person name="Guo C."/>
            <person name="Argimon S."/>
            <person name="Zhang W."/>
            <person name="Yang X."/>
            <person name="Jeffery I.B."/>
            <person name="Cooney J.C."/>
            <person name="Kagawa T.F."/>
            <person name="Liu W."/>
            <person name="Song Y."/>
            <person name="Salvetti E."/>
            <person name="Wrobel A."/>
            <person name="Rasinkangas P."/>
            <person name="Parkhill J."/>
            <person name="Rea M.C."/>
            <person name="O'Sullivan O."/>
            <person name="Ritari J."/>
            <person name="Douillard F.P."/>
            <person name="Paul Ross R."/>
            <person name="Yang R."/>
            <person name="Briner A.E."/>
            <person name="Felis G.E."/>
            <person name="de Vos W.M."/>
            <person name="Barrangou R."/>
            <person name="Klaenhammer T.R."/>
            <person name="Caufield P.W."/>
            <person name="Cui Y."/>
            <person name="Zhang H."/>
            <person name="O'Toole P.W."/>
        </authorList>
    </citation>
    <scope>NUCLEOTIDE SEQUENCE [LARGE SCALE GENOMIC DNA]</scope>
    <source>
        <strain evidence="5 6">DSM 18390</strain>
    </source>
</reference>
<dbReference type="Gene3D" id="3.40.710.10">
    <property type="entry name" value="DD-peptidase/beta-lactamase superfamily"/>
    <property type="match status" value="1"/>
</dbReference>
<dbReference type="InterPro" id="IPR050491">
    <property type="entry name" value="AmpC-like"/>
</dbReference>
<evidence type="ECO:0000259" key="4">
    <source>
        <dbReference type="PROSITE" id="PS51780"/>
    </source>
</evidence>
<dbReference type="PROSITE" id="PS51780">
    <property type="entry name" value="GW"/>
    <property type="match status" value="1"/>
</dbReference>
<keyword evidence="2" id="KW-0732">Signal</keyword>
<evidence type="ECO:0000256" key="3">
    <source>
        <dbReference type="ARBA" id="ARBA00023136"/>
    </source>
</evidence>
<name>A0A0R1YUI7_9LACO</name>
<dbReference type="InterPro" id="IPR012338">
    <property type="entry name" value="Beta-lactam/transpept-like"/>
</dbReference>
<dbReference type="PATRIC" id="fig|1423786.4.peg.1472"/>
<dbReference type="Proteomes" id="UP000051010">
    <property type="component" value="Unassembled WGS sequence"/>
</dbReference>
<dbReference type="GO" id="GO:0016020">
    <property type="term" value="C:membrane"/>
    <property type="evidence" value="ECO:0007669"/>
    <property type="project" value="UniProtKB-SubCell"/>
</dbReference>
<evidence type="ECO:0000313" key="5">
    <source>
        <dbReference type="EMBL" id="KRM45541.1"/>
    </source>
</evidence>
<dbReference type="SUPFAM" id="SSF56601">
    <property type="entry name" value="beta-lactamase/transpeptidase-like"/>
    <property type="match status" value="1"/>
</dbReference>
<dbReference type="InterPro" id="IPR001466">
    <property type="entry name" value="Beta-lactam-related"/>
</dbReference>
<dbReference type="Pfam" id="PF00144">
    <property type="entry name" value="Beta-lactamase"/>
    <property type="match status" value="1"/>
</dbReference>
<comment type="subcellular location">
    <subcellularLocation>
        <location evidence="1">Membrane</location>
    </subcellularLocation>
</comment>
<gene>
    <name evidence="5" type="ORF">FD47_GL001373</name>
</gene>
<comment type="caution">
    <text evidence="5">The sequence shown here is derived from an EMBL/GenBank/DDBJ whole genome shotgun (WGS) entry which is preliminary data.</text>
</comment>
<protein>
    <submittedName>
        <fullName evidence="5">Beta-lactamase</fullName>
    </submittedName>
</protein>
<dbReference type="AlphaFoldDB" id="A0A0R1YUI7"/>
<feature type="domain" description="GW" evidence="4">
    <location>
        <begin position="37"/>
        <end position="122"/>
    </location>
</feature>
<evidence type="ECO:0000256" key="1">
    <source>
        <dbReference type="ARBA" id="ARBA00004370"/>
    </source>
</evidence>
<dbReference type="InterPro" id="IPR025987">
    <property type="entry name" value="GW_dom"/>
</dbReference>
<accession>A0A0R1YUI7</accession>
<organism evidence="5 6">
    <name type="scientific">Lentilactobacillus parafarraginis DSM 18390 = JCM 14109</name>
    <dbReference type="NCBI Taxonomy" id="1423786"/>
    <lineage>
        <taxon>Bacteria</taxon>
        <taxon>Bacillati</taxon>
        <taxon>Bacillota</taxon>
        <taxon>Bacilli</taxon>
        <taxon>Lactobacillales</taxon>
        <taxon>Lactobacillaceae</taxon>
        <taxon>Lentilactobacillus</taxon>
    </lineage>
</organism>
<proteinExistence type="predicted"/>